<name>A0ABR3ABE3_9AGAR</name>
<protein>
    <submittedName>
        <fullName evidence="2">Uncharacterized protein</fullName>
    </submittedName>
</protein>
<reference evidence="2 3" key="1">
    <citation type="submission" date="2024-05" db="EMBL/GenBank/DDBJ databases">
        <title>A draft genome resource for the thread blight pathogen Marasmius tenuissimus strain MS-2.</title>
        <authorList>
            <person name="Yulfo-Soto G.E."/>
            <person name="Baruah I.K."/>
            <person name="Amoako-Attah I."/>
            <person name="Bukari Y."/>
            <person name="Meinhardt L.W."/>
            <person name="Bailey B.A."/>
            <person name="Cohen S.P."/>
        </authorList>
    </citation>
    <scope>NUCLEOTIDE SEQUENCE [LARGE SCALE GENOMIC DNA]</scope>
    <source>
        <strain evidence="2 3">MS-2</strain>
    </source>
</reference>
<dbReference type="Proteomes" id="UP001437256">
    <property type="component" value="Unassembled WGS sequence"/>
</dbReference>
<feature type="region of interest" description="Disordered" evidence="1">
    <location>
        <begin position="312"/>
        <end position="333"/>
    </location>
</feature>
<evidence type="ECO:0000313" key="2">
    <source>
        <dbReference type="EMBL" id="KAL0070835.1"/>
    </source>
</evidence>
<dbReference type="InterPro" id="IPR027417">
    <property type="entry name" value="P-loop_NTPase"/>
</dbReference>
<dbReference type="EMBL" id="JBBXMP010000005">
    <property type="protein sequence ID" value="KAL0070835.1"/>
    <property type="molecule type" value="Genomic_DNA"/>
</dbReference>
<dbReference type="Gene3D" id="3.40.50.300">
    <property type="entry name" value="P-loop containing nucleotide triphosphate hydrolases"/>
    <property type="match status" value="1"/>
</dbReference>
<dbReference type="PANTHER" id="PTHR36681:SF3">
    <property type="entry name" value="NUCLEAR GTPASE, GERMINAL CENTER-ASSOCIATED, TANDEM DUPLICATE 3"/>
    <property type="match status" value="1"/>
</dbReference>
<comment type="caution">
    <text evidence="2">The sequence shown here is derived from an EMBL/GenBank/DDBJ whole genome shotgun (WGS) entry which is preliminary data.</text>
</comment>
<keyword evidence="3" id="KW-1185">Reference proteome</keyword>
<dbReference type="PANTHER" id="PTHR36681">
    <property type="entry name" value="NUCLEAR GTPASE, GERMINAL CENTER-ASSOCIATED, TANDEM DUPLICATE 3"/>
    <property type="match status" value="1"/>
</dbReference>
<organism evidence="2 3">
    <name type="scientific">Marasmius tenuissimus</name>
    <dbReference type="NCBI Taxonomy" id="585030"/>
    <lineage>
        <taxon>Eukaryota</taxon>
        <taxon>Fungi</taxon>
        <taxon>Dikarya</taxon>
        <taxon>Basidiomycota</taxon>
        <taxon>Agaricomycotina</taxon>
        <taxon>Agaricomycetes</taxon>
        <taxon>Agaricomycetidae</taxon>
        <taxon>Agaricales</taxon>
        <taxon>Marasmiineae</taxon>
        <taxon>Marasmiaceae</taxon>
        <taxon>Marasmius</taxon>
    </lineage>
</organism>
<evidence type="ECO:0000256" key="1">
    <source>
        <dbReference type="SAM" id="MobiDB-lite"/>
    </source>
</evidence>
<gene>
    <name evidence="2" type="ORF">AAF712_002056</name>
</gene>
<accession>A0ABR3ABE3</accession>
<evidence type="ECO:0000313" key="3">
    <source>
        <dbReference type="Proteomes" id="UP001437256"/>
    </source>
</evidence>
<dbReference type="SUPFAM" id="SSF52540">
    <property type="entry name" value="P-loop containing nucleoside triphosphate hydrolases"/>
    <property type="match status" value="1"/>
</dbReference>
<proteinExistence type="predicted"/>
<sequence length="401" mass="44250">MESAVPACTSVVTEIGYREKPGIEAEIEFLTEGEWRNEINVLRDGLGCMSASAHCKLKLDQNTPAGIAWYKLQAVYPALTPEKVEKMTTDQIVALRPDVSSVLGSTQKVIAENAESFSQIMPRYINSQRSSDSTCGEAAEVAYWPIIRVVKIRCNSPCLATGAVLVDLPGMSAPSWVGDTNAARSNVCSSYMKNAHYIWIVAPITRAVDDRTARGESLRRSIQTAAINYDDRTFTFIATKTDDLDPAEIVRRLGLDDDSEMKQLDRQIAHVKADMDNLDFGATETNHCSVTLPGKEVRRTSANIAVDVSSSRPDAELGKRKRESGIDLEDQGPRKIQKESVGSFAWAITGITALANNCKRFASHSKISRAQEALYVEKIASTPVFVHSFNDEEIVMRQRKK</sequence>